<organism evidence="2">
    <name type="scientific">Blautia glucerasea</name>
    <dbReference type="NCBI Taxonomy" id="536633"/>
    <lineage>
        <taxon>Bacteria</taxon>
        <taxon>Bacillati</taxon>
        <taxon>Bacillota</taxon>
        <taxon>Clostridia</taxon>
        <taxon>Lachnospirales</taxon>
        <taxon>Lachnospiraceae</taxon>
        <taxon>Blautia</taxon>
    </lineage>
</organism>
<evidence type="ECO:0000313" key="2">
    <source>
        <dbReference type="EMBL" id="VYS72688.1"/>
    </source>
</evidence>
<dbReference type="Pfam" id="PF04324">
    <property type="entry name" value="Fer2_BFD"/>
    <property type="match status" value="1"/>
</dbReference>
<dbReference type="Gene3D" id="1.10.10.1100">
    <property type="entry name" value="BFD-like [2Fe-2S]-binding domain"/>
    <property type="match status" value="1"/>
</dbReference>
<accession>A0A6N2QWZ1</accession>
<sequence>MYILPRPWCFNMNPHKVICPCYKITKGDVAKAVENGAGSFKEVKAATKAGKACGKCKKKVKKLTKKLLEKKEA</sequence>
<proteinExistence type="predicted"/>
<name>A0A6N2QWZ1_9FIRM</name>
<dbReference type="EMBL" id="CACRST010000005">
    <property type="protein sequence ID" value="VYS72688.1"/>
    <property type="molecule type" value="Genomic_DNA"/>
</dbReference>
<feature type="domain" description="BFD-like [2Fe-2S]-binding" evidence="1">
    <location>
        <begin position="17"/>
        <end position="63"/>
    </location>
</feature>
<keyword evidence="2" id="KW-0560">Oxidoreductase</keyword>
<dbReference type="EC" id="1.7.1.4" evidence="2"/>
<gene>
    <name evidence="2" type="primary">nasD</name>
    <name evidence="2" type="ORF">BGLFYP119_00311</name>
</gene>
<protein>
    <submittedName>
        <fullName evidence="2">Nitrite reductase [NAD(P)H]</fullName>
        <ecNumber evidence="2">1.7.1.4</ecNumber>
    </submittedName>
</protein>
<dbReference type="AlphaFoldDB" id="A0A6N2QWZ1"/>
<dbReference type="GO" id="GO:0008942">
    <property type="term" value="F:nitrite reductase [NAD(P)H] activity"/>
    <property type="evidence" value="ECO:0007669"/>
    <property type="project" value="UniProtKB-EC"/>
</dbReference>
<reference evidence="2" key="1">
    <citation type="submission" date="2019-11" db="EMBL/GenBank/DDBJ databases">
        <authorList>
            <person name="Feng L."/>
        </authorList>
    </citation>
    <scope>NUCLEOTIDE SEQUENCE</scope>
    <source>
        <strain evidence="2">BgluceraseaLFYP119</strain>
    </source>
</reference>
<evidence type="ECO:0000259" key="1">
    <source>
        <dbReference type="Pfam" id="PF04324"/>
    </source>
</evidence>
<dbReference type="InterPro" id="IPR041854">
    <property type="entry name" value="BFD-like_2Fe2S-bd_dom_sf"/>
</dbReference>
<dbReference type="InterPro" id="IPR007419">
    <property type="entry name" value="BFD-like_2Fe2S-bd_dom"/>
</dbReference>